<dbReference type="InterPro" id="IPR003743">
    <property type="entry name" value="Zf-RING_7"/>
</dbReference>
<dbReference type="EMBL" id="JABDJR010000323">
    <property type="protein sequence ID" value="NNF06733.1"/>
    <property type="molecule type" value="Genomic_DNA"/>
</dbReference>
<dbReference type="Gene3D" id="1.10.287.1490">
    <property type="match status" value="1"/>
</dbReference>
<dbReference type="Proteomes" id="UP000547674">
    <property type="component" value="Unassembled WGS sequence"/>
</dbReference>
<dbReference type="AlphaFoldDB" id="A0A7Y2EEU5"/>
<evidence type="ECO:0000259" key="1">
    <source>
        <dbReference type="Pfam" id="PF02591"/>
    </source>
</evidence>
<organism evidence="2 3">
    <name type="scientific">Eiseniibacteriota bacterium</name>
    <dbReference type="NCBI Taxonomy" id="2212470"/>
    <lineage>
        <taxon>Bacteria</taxon>
        <taxon>Candidatus Eiseniibacteriota</taxon>
    </lineage>
</organism>
<dbReference type="Pfam" id="PF02591">
    <property type="entry name" value="Zn_ribbon_9"/>
    <property type="match status" value="1"/>
</dbReference>
<evidence type="ECO:0000313" key="3">
    <source>
        <dbReference type="Proteomes" id="UP000547674"/>
    </source>
</evidence>
<protein>
    <recommendedName>
        <fullName evidence="1">C4-type zinc ribbon domain-containing protein</fullName>
    </recommendedName>
</protein>
<accession>A0A7Y2EEU5</accession>
<feature type="domain" description="C4-type zinc ribbon" evidence="1">
    <location>
        <begin position="80"/>
        <end position="112"/>
    </location>
</feature>
<gene>
    <name evidence="2" type="ORF">HKN21_08230</name>
</gene>
<proteinExistence type="predicted"/>
<sequence>MHDQLHLLVSLQDLDTLIKETGDAKRTAELESMGFSVGNIEPLNSARAHLIEKIDKRYLRIYDRLSSKHVRAVVPVENKTCLGCFQSVPPSFFSEITADRVVKVCENCGRILYLLTG</sequence>
<evidence type="ECO:0000313" key="2">
    <source>
        <dbReference type="EMBL" id="NNF06733.1"/>
    </source>
</evidence>
<comment type="caution">
    <text evidence="2">The sequence shown here is derived from an EMBL/GenBank/DDBJ whole genome shotgun (WGS) entry which is preliminary data.</text>
</comment>
<reference evidence="2 3" key="1">
    <citation type="submission" date="2020-03" db="EMBL/GenBank/DDBJ databases">
        <title>Metabolic flexibility allows generalist bacteria to become dominant in a frequently disturbed ecosystem.</title>
        <authorList>
            <person name="Chen Y.-J."/>
            <person name="Leung P.M."/>
            <person name="Bay S.K."/>
            <person name="Hugenholtz P."/>
            <person name="Kessler A.J."/>
            <person name="Shelley G."/>
            <person name="Waite D.W."/>
            <person name="Cook P.L."/>
            <person name="Greening C."/>
        </authorList>
    </citation>
    <scope>NUCLEOTIDE SEQUENCE [LARGE SCALE GENOMIC DNA]</scope>
    <source>
        <strain evidence="2">SS_bin_28</strain>
    </source>
</reference>
<name>A0A7Y2EEU5_UNCEI</name>